<evidence type="ECO:0008006" key="3">
    <source>
        <dbReference type="Google" id="ProtNLM"/>
    </source>
</evidence>
<dbReference type="Proteomes" id="UP001341840">
    <property type="component" value="Unassembled WGS sequence"/>
</dbReference>
<dbReference type="PANTHER" id="PTHR33415:SF4">
    <property type="entry name" value="DCL PROTEIN (DUF3223)"/>
    <property type="match status" value="1"/>
</dbReference>
<protein>
    <recommendedName>
        <fullName evidence="3">DCL protein</fullName>
    </recommendedName>
</protein>
<proteinExistence type="predicted"/>
<keyword evidence="2" id="KW-1185">Reference proteome</keyword>
<dbReference type="Pfam" id="PF11523">
    <property type="entry name" value="DUF3223"/>
    <property type="match status" value="1"/>
</dbReference>
<evidence type="ECO:0000313" key="1">
    <source>
        <dbReference type="EMBL" id="MED6123511.1"/>
    </source>
</evidence>
<evidence type="ECO:0000313" key="2">
    <source>
        <dbReference type="Proteomes" id="UP001341840"/>
    </source>
</evidence>
<gene>
    <name evidence="1" type="ORF">PIB30_049858</name>
</gene>
<accession>A0ABU6RI79</accession>
<dbReference type="EMBL" id="JASCZI010030546">
    <property type="protein sequence ID" value="MED6123511.1"/>
    <property type="molecule type" value="Genomic_DNA"/>
</dbReference>
<dbReference type="PANTHER" id="PTHR33415">
    <property type="entry name" value="PROTEIN EMBRYO DEFECTIVE 514"/>
    <property type="match status" value="1"/>
</dbReference>
<sequence>MTSPSPFNLLRRFFLHRHLRLPLAAPHHRAWCTAATPNDEDSEWEEKKEEILRDIEPIVKLTKDILHSPRYKDGQQLTAEDEKIVETMLAYHPHSEDKIGSGVESIMVDRHPDYRQSRCLCVLRTDGGWVDFSYHKCIKEYLREKYPTHAERFIRKHFKGGKLII</sequence>
<comment type="caution">
    <text evidence="1">The sequence shown here is derived from an EMBL/GenBank/DDBJ whole genome shotgun (WGS) entry which is preliminary data.</text>
</comment>
<name>A0ABU6RI79_9FABA</name>
<reference evidence="1 2" key="1">
    <citation type="journal article" date="2023" name="Plants (Basel)">
        <title>Bridging the Gap: Combining Genomics and Transcriptomics Approaches to Understand Stylosanthes scabra, an Orphan Legume from the Brazilian Caatinga.</title>
        <authorList>
            <person name="Ferreira-Neto J.R.C."/>
            <person name="da Silva M.D."/>
            <person name="Binneck E."/>
            <person name="de Melo N.F."/>
            <person name="da Silva R.H."/>
            <person name="de Melo A.L.T.M."/>
            <person name="Pandolfi V."/>
            <person name="Bustamante F.O."/>
            <person name="Brasileiro-Vidal A.C."/>
            <person name="Benko-Iseppon A.M."/>
        </authorList>
    </citation>
    <scope>NUCLEOTIDE SEQUENCE [LARGE SCALE GENOMIC DNA]</scope>
    <source>
        <tissue evidence="1">Leaves</tissue>
    </source>
</reference>
<dbReference type="InterPro" id="IPR044673">
    <property type="entry name" value="DCL-like"/>
</dbReference>
<dbReference type="Gene3D" id="3.10.450.40">
    <property type="match status" value="1"/>
</dbReference>
<organism evidence="1 2">
    <name type="scientific">Stylosanthes scabra</name>
    <dbReference type="NCBI Taxonomy" id="79078"/>
    <lineage>
        <taxon>Eukaryota</taxon>
        <taxon>Viridiplantae</taxon>
        <taxon>Streptophyta</taxon>
        <taxon>Embryophyta</taxon>
        <taxon>Tracheophyta</taxon>
        <taxon>Spermatophyta</taxon>
        <taxon>Magnoliopsida</taxon>
        <taxon>eudicotyledons</taxon>
        <taxon>Gunneridae</taxon>
        <taxon>Pentapetalae</taxon>
        <taxon>rosids</taxon>
        <taxon>fabids</taxon>
        <taxon>Fabales</taxon>
        <taxon>Fabaceae</taxon>
        <taxon>Papilionoideae</taxon>
        <taxon>50 kb inversion clade</taxon>
        <taxon>dalbergioids sensu lato</taxon>
        <taxon>Dalbergieae</taxon>
        <taxon>Pterocarpus clade</taxon>
        <taxon>Stylosanthes</taxon>
    </lineage>
</organism>